<feature type="domain" description="PKD" evidence="1">
    <location>
        <begin position="84"/>
        <end position="136"/>
    </location>
</feature>
<dbReference type="Gene3D" id="2.60.40.10">
    <property type="entry name" value="Immunoglobulins"/>
    <property type="match status" value="1"/>
</dbReference>
<accession>A0A2M9CIG3</accession>
<evidence type="ECO:0000259" key="1">
    <source>
        <dbReference type="PROSITE" id="PS50093"/>
    </source>
</evidence>
<dbReference type="InterPro" id="IPR035986">
    <property type="entry name" value="PKD_dom_sf"/>
</dbReference>
<dbReference type="InterPro" id="IPR013783">
    <property type="entry name" value="Ig-like_fold"/>
</dbReference>
<evidence type="ECO:0000313" key="3">
    <source>
        <dbReference type="Proteomes" id="UP000228758"/>
    </source>
</evidence>
<dbReference type="PROSITE" id="PS50093">
    <property type="entry name" value="PKD"/>
    <property type="match status" value="1"/>
</dbReference>
<dbReference type="CDD" id="cd00146">
    <property type="entry name" value="PKD"/>
    <property type="match status" value="1"/>
</dbReference>
<organism evidence="2 3">
    <name type="scientific">Diaminobutyricimonas aerilata</name>
    <dbReference type="NCBI Taxonomy" id="1162967"/>
    <lineage>
        <taxon>Bacteria</taxon>
        <taxon>Bacillati</taxon>
        <taxon>Actinomycetota</taxon>
        <taxon>Actinomycetes</taxon>
        <taxon>Micrococcales</taxon>
        <taxon>Microbacteriaceae</taxon>
        <taxon>Diaminobutyricimonas</taxon>
    </lineage>
</organism>
<dbReference type="EMBL" id="PGFF01000001">
    <property type="protein sequence ID" value="PJJ71645.1"/>
    <property type="molecule type" value="Genomic_DNA"/>
</dbReference>
<sequence length="188" mass="20112">MRPNANYDGCFVSADEEETAPTPDPGLPAVTLADLVSFRPVPPVQRMEPNGWMVAGLETNFYSQVDQQVQTGTLLGLPASVRFTPVAWRWDYGDGTTKTTASRGSTWQVAGLREFDATPTSHTFEEPGTYTIRLTVDIAAEYQFAGAGWRAITGTLPVAANEITAVAGTADTVLVGRDCAENPRGPGC</sequence>
<reference evidence="2 3" key="1">
    <citation type="submission" date="2017-11" db="EMBL/GenBank/DDBJ databases">
        <title>Genomic Encyclopedia of Archaeal and Bacterial Type Strains, Phase II (KMG-II): From Individual Species to Whole Genera.</title>
        <authorList>
            <person name="Goeker M."/>
        </authorList>
    </citation>
    <scope>NUCLEOTIDE SEQUENCE [LARGE SCALE GENOMIC DNA]</scope>
    <source>
        <strain evidence="2 3">DSM 27393</strain>
    </source>
</reference>
<protein>
    <recommendedName>
        <fullName evidence="1">PKD domain-containing protein</fullName>
    </recommendedName>
</protein>
<dbReference type="OrthoDB" id="5192284at2"/>
<dbReference type="InterPro" id="IPR000601">
    <property type="entry name" value="PKD_dom"/>
</dbReference>
<dbReference type="Proteomes" id="UP000228758">
    <property type="component" value="Unassembled WGS sequence"/>
</dbReference>
<dbReference type="RefSeq" id="WP_157802243.1">
    <property type="nucleotide sequence ID" value="NZ_PGFF01000001.1"/>
</dbReference>
<keyword evidence="3" id="KW-1185">Reference proteome</keyword>
<evidence type="ECO:0000313" key="2">
    <source>
        <dbReference type="EMBL" id="PJJ71645.1"/>
    </source>
</evidence>
<dbReference type="GO" id="GO:0005975">
    <property type="term" value="P:carbohydrate metabolic process"/>
    <property type="evidence" value="ECO:0007669"/>
    <property type="project" value="UniProtKB-ARBA"/>
</dbReference>
<dbReference type="AlphaFoldDB" id="A0A2M9CIG3"/>
<proteinExistence type="predicted"/>
<dbReference type="Pfam" id="PF00801">
    <property type="entry name" value="PKD"/>
    <property type="match status" value="1"/>
</dbReference>
<dbReference type="SUPFAM" id="SSF49299">
    <property type="entry name" value="PKD domain"/>
    <property type="match status" value="1"/>
</dbReference>
<name>A0A2M9CIG3_9MICO</name>
<gene>
    <name evidence="2" type="ORF">CLV46_1196</name>
</gene>
<comment type="caution">
    <text evidence="2">The sequence shown here is derived from an EMBL/GenBank/DDBJ whole genome shotgun (WGS) entry which is preliminary data.</text>
</comment>